<organism evidence="1 2">
    <name type="scientific">Thioploca ingrica</name>
    <dbReference type="NCBI Taxonomy" id="40754"/>
    <lineage>
        <taxon>Bacteria</taxon>
        <taxon>Pseudomonadati</taxon>
        <taxon>Pseudomonadota</taxon>
        <taxon>Gammaproteobacteria</taxon>
        <taxon>Thiotrichales</taxon>
        <taxon>Thiotrichaceae</taxon>
        <taxon>Thioploca</taxon>
    </lineage>
</organism>
<reference evidence="1 2" key="1">
    <citation type="journal article" date="2014" name="ISME J.">
        <title>Ecophysiology of Thioploca ingrica as revealed by the complete genome sequence supplemented with proteomic evidence.</title>
        <authorList>
            <person name="Kojima H."/>
            <person name="Ogura Y."/>
            <person name="Yamamoto N."/>
            <person name="Togashi T."/>
            <person name="Mori H."/>
            <person name="Watanabe T."/>
            <person name="Nemoto F."/>
            <person name="Kurokawa K."/>
            <person name="Hayashi T."/>
            <person name="Fukui M."/>
        </authorList>
    </citation>
    <scope>NUCLEOTIDE SEQUENCE [LARGE SCALE GENOMIC DNA]</scope>
</reference>
<protein>
    <submittedName>
        <fullName evidence="1">Uncharacterized protein</fullName>
    </submittedName>
</protein>
<dbReference type="Proteomes" id="UP000031623">
    <property type="component" value="Chromosome"/>
</dbReference>
<name>A0A090AKG1_9GAMM</name>
<accession>A0A090AKG1</accession>
<proteinExistence type="predicted"/>
<gene>
    <name evidence="1" type="ORF">THII_3752</name>
</gene>
<dbReference type="EMBL" id="AP014633">
    <property type="protein sequence ID" value="BAP58049.1"/>
    <property type="molecule type" value="Genomic_DNA"/>
</dbReference>
<dbReference type="KEGG" id="tig:THII_3752"/>
<evidence type="ECO:0000313" key="1">
    <source>
        <dbReference type="EMBL" id="BAP58049.1"/>
    </source>
</evidence>
<evidence type="ECO:0000313" key="2">
    <source>
        <dbReference type="Proteomes" id="UP000031623"/>
    </source>
</evidence>
<sequence length="113" mass="12787">MAFSEEIKKYDVAYYAGGKNTTGYPYRAIIGLRRDDGSLIGGAYFHREPSTMPNTDDQTPSGYVWCHYTWEDFTPVMDLLRNEKPVFVRYVAGGWRIASITTSLEPVGEGEHP</sequence>
<dbReference type="OrthoDB" id="1441420at2"/>
<dbReference type="AlphaFoldDB" id="A0A090AKG1"/>
<dbReference type="HOGENOM" id="CLU_2057185_0_0_6"/>
<keyword evidence="2" id="KW-1185">Reference proteome</keyword>